<proteinExistence type="predicted"/>
<dbReference type="Proteomes" id="UP000727407">
    <property type="component" value="Unassembled WGS sequence"/>
</dbReference>
<dbReference type="GO" id="GO:0005524">
    <property type="term" value="F:ATP binding"/>
    <property type="evidence" value="ECO:0007669"/>
    <property type="project" value="UniProtKB-KW"/>
</dbReference>
<comment type="caution">
    <text evidence="1">The sequence shown here is derived from an EMBL/GenBank/DDBJ whole genome shotgun (WGS) entry which is preliminary data.</text>
</comment>
<name>A0A8J4UKP6_CLAMG</name>
<evidence type="ECO:0000313" key="1">
    <source>
        <dbReference type="EMBL" id="KAF5903444.1"/>
    </source>
</evidence>
<keyword evidence="1" id="KW-0067">ATP-binding</keyword>
<dbReference type="AlphaFoldDB" id="A0A8J4UKP6"/>
<gene>
    <name evidence="1" type="primary">hmuV</name>
    <name evidence="1" type="ORF">DAT39_006741</name>
</gene>
<organism evidence="1 2">
    <name type="scientific">Clarias magur</name>
    <name type="common">Asian catfish</name>
    <name type="synonym">Macropteronotus magur</name>
    <dbReference type="NCBI Taxonomy" id="1594786"/>
    <lineage>
        <taxon>Eukaryota</taxon>
        <taxon>Metazoa</taxon>
        <taxon>Chordata</taxon>
        <taxon>Craniata</taxon>
        <taxon>Vertebrata</taxon>
        <taxon>Euteleostomi</taxon>
        <taxon>Actinopterygii</taxon>
        <taxon>Neopterygii</taxon>
        <taxon>Teleostei</taxon>
        <taxon>Ostariophysi</taxon>
        <taxon>Siluriformes</taxon>
        <taxon>Clariidae</taxon>
        <taxon>Clarias</taxon>
    </lineage>
</organism>
<evidence type="ECO:0000313" key="2">
    <source>
        <dbReference type="Proteomes" id="UP000727407"/>
    </source>
</evidence>
<protein>
    <submittedName>
        <fullName evidence="1">Hemin import ATP-binding protein HmuV</fullName>
    </submittedName>
</protein>
<keyword evidence="1" id="KW-0547">Nucleotide-binding</keyword>
<dbReference type="EMBL" id="QNUK01000072">
    <property type="protein sequence ID" value="KAF5903444.1"/>
    <property type="molecule type" value="Genomic_DNA"/>
</dbReference>
<accession>A0A8J4UKP6</accession>
<reference evidence="1" key="1">
    <citation type="submission" date="2020-07" db="EMBL/GenBank/DDBJ databases">
        <title>Clarias magur genome sequencing, assembly and annotation.</title>
        <authorList>
            <person name="Kushwaha B."/>
            <person name="Kumar R."/>
            <person name="Das P."/>
            <person name="Joshi C.G."/>
            <person name="Kumar D."/>
            <person name="Nagpure N.S."/>
            <person name="Pandey M."/>
            <person name="Agarwal S."/>
            <person name="Srivastava S."/>
            <person name="Singh M."/>
            <person name="Sahoo L."/>
            <person name="Jayasankar P."/>
            <person name="Meher P.K."/>
            <person name="Koringa P.G."/>
            <person name="Iquebal M.A."/>
            <person name="Das S.P."/>
            <person name="Bit A."/>
            <person name="Patnaik S."/>
            <person name="Patel N."/>
            <person name="Shah T.M."/>
            <person name="Hinsu A."/>
            <person name="Jena J.K."/>
        </authorList>
    </citation>
    <scope>NUCLEOTIDE SEQUENCE</scope>
    <source>
        <strain evidence="1">CIFAMagur01</strain>
        <tissue evidence="1">Testis</tissue>
    </source>
</reference>
<keyword evidence="2" id="KW-1185">Reference proteome</keyword>
<sequence length="98" mass="10796">MNGGVNVIVMQRNSSSFALVKTERPQWPETELGEKRCLQFHYFSLAVPFANDSAIFPLCFGTSDGCQLLLGPSTEGGFPKGSSSEHQDSFVKMFCKNN</sequence>